<reference evidence="1 2" key="1">
    <citation type="journal article" date="2019" name="Sci. Rep.">
        <title>Orb-weaving spider Araneus ventricosus genome elucidates the spidroin gene catalogue.</title>
        <authorList>
            <person name="Kono N."/>
            <person name="Nakamura H."/>
            <person name="Ohtoshi R."/>
            <person name="Moran D.A.P."/>
            <person name="Shinohara A."/>
            <person name="Yoshida Y."/>
            <person name="Fujiwara M."/>
            <person name="Mori M."/>
            <person name="Tomita M."/>
            <person name="Arakawa K."/>
        </authorList>
    </citation>
    <scope>NUCLEOTIDE SEQUENCE [LARGE SCALE GENOMIC DNA]</scope>
</reference>
<organism evidence="1 2">
    <name type="scientific">Araneus ventricosus</name>
    <name type="common">Orbweaver spider</name>
    <name type="synonym">Epeira ventricosa</name>
    <dbReference type="NCBI Taxonomy" id="182803"/>
    <lineage>
        <taxon>Eukaryota</taxon>
        <taxon>Metazoa</taxon>
        <taxon>Ecdysozoa</taxon>
        <taxon>Arthropoda</taxon>
        <taxon>Chelicerata</taxon>
        <taxon>Arachnida</taxon>
        <taxon>Araneae</taxon>
        <taxon>Araneomorphae</taxon>
        <taxon>Entelegynae</taxon>
        <taxon>Araneoidea</taxon>
        <taxon>Araneidae</taxon>
        <taxon>Araneus</taxon>
    </lineage>
</organism>
<dbReference type="EMBL" id="BGPR01005661">
    <property type="protein sequence ID" value="GBN12249.1"/>
    <property type="molecule type" value="Genomic_DNA"/>
</dbReference>
<dbReference type="AlphaFoldDB" id="A0A4Y2LCP8"/>
<keyword evidence="2" id="KW-1185">Reference proteome</keyword>
<comment type="caution">
    <text evidence="1">The sequence shown here is derived from an EMBL/GenBank/DDBJ whole genome shotgun (WGS) entry which is preliminary data.</text>
</comment>
<name>A0A4Y2LCP8_ARAVE</name>
<evidence type="ECO:0000313" key="1">
    <source>
        <dbReference type="EMBL" id="GBN12249.1"/>
    </source>
</evidence>
<gene>
    <name evidence="1" type="ORF">AVEN_262783_1</name>
</gene>
<proteinExistence type="predicted"/>
<dbReference type="Proteomes" id="UP000499080">
    <property type="component" value="Unassembled WGS sequence"/>
</dbReference>
<accession>A0A4Y2LCP8</accession>
<protein>
    <submittedName>
        <fullName evidence="1">Uncharacterized protein</fullName>
    </submittedName>
</protein>
<evidence type="ECO:0000313" key="2">
    <source>
        <dbReference type="Proteomes" id="UP000499080"/>
    </source>
</evidence>
<sequence length="112" mass="12949">MKFFCENIIADNRVDNQMDRMKHTAKRWYTCVKMKEKSEVAAAPCILYSALAMEKSTLLNEVLATELLRIMQNFIEVRETKELTGCSKSYVMTSESAYVFTSLHRNKGALPW</sequence>